<reference evidence="3" key="1">
    <citation type="submission" date="2015-07" db="EMBL/GenBank/DDBJ databases">
        <title>Draft Genome Sequences of Anaerolinea thermolimosa IMO-1, Bellilinea caldifistulae GOMI-1, Leptolinea tardivitalis YMTK-2, Levilinea saccharolytica KIBI-1,Longilinea arvoryzae KOME-1, Previously Described as Members of the Anaerolineaceae (Chloroflexi).</title>
        <authorList>
            <person name="Sekiguchi Y."/>
            <person name="Ohashi A."/>
            <person name="Matsuura N."/>
            <person name="Tourlousse M.D."/>
        </authorList>
    </citation>
    <scope>NUCLEOTIDE SEQUENCE [LARGE SCALE GENOMIC DNA]</scope>
    <source>
        <strain evidence="3">KOME-1</strain>
    </source>
</reference>
<keyword evidence="1" id="KW-0472">Membrane</keyword>
<dbReference type="Pfam" id="PF04865">
    <property type="entry name" value="Baseplate_J"/>
    <property type="match status" value="1"/>
</dbReference>
<evidence type="ECO:0000259" key="2">
    <source>
        <dbReference type="Pfam" id="PF04865"/>
    </source>
</evidence>
<accession>A0A0S7BL02</accession>
<dbReference type="Proteomes" id="UP000055060">
    <property type="component" value="Unassembled WGS sequence"/>
</dbReference>
<keyword evidence="4" id="KW-1185">Reference proteome</keyword>
<keyword evidence="1" id="KW-0812">Transmembrane</keyword>
<protein>
    <submittedName>
        <fullName evidence="3">Baseplate J-like protein</fullName>
    </submittedName>
</protein>
<gene>
    <name evidence="3" type="ORF">LARV_02796</name>
</gene>
<organism evidence="3">
    <name type="scientific">Longilinea arvoryzae</name>
    <dbReference type="NCBI Taxonomy" id="360412"/>
    <lineage>
        <taxon>Bacteria</taxon>
        <taxon>Bacillati</taxon>
        <taxon>Chloroflexota</taxon>
        <taxon>Anaerolineae</taxon>
        <taxon>Anaerolineales</taxon>
        <taxon>Anaerolineaceae</taxon>
        <taxon>Longilinea</taxon>
    </lineage>
</organism>
<feature type="transmembrane region" description="Helical" evidence="1">
    <location>
        <begin position="134"/>
        <end position="155"/>
    </location>
</feature>
<sequence length="499" mass="54626">MKTIVIQLDLHDDLISVRDKMVWSKAQRILLVWPDERRPHLDRKYDLVSLQRQAISLGAQLGLVTRDQEVIANARELGVVIFRSEKQAQRSRWQRTRTQKRFHRRELDPERVKTLKEASGNVNPRAFRLGWSRLAVFSAGVIAVLAMSVFLLPGATVRIEPVQQDQSLSMIVKADPGLTSPSLSGVVPAEKVSTVVEVQGQIPCSGKTSIPDRKAWGSITLTNLTDRSLDLPAGSVVSTLNPDEQRFETSRSVQLSAGAGQTVDVEVQALAGGSAGNVAAETVKAMEGSFGPDLVVTNPEAFSGGSDLNVPSVAQSDYDRLRRQLMAELKANAQTDLEFSLGGGKNLLTDTLSMGNHIEETVSPEVGSPGDTLTLNLRAEFDALAVDSQDVQRVVVAALDASLPAGQLAMPSSLSITPESRMTQSVEGRIEWTVNAHRKTISDLPREILLKAVLGRRPDAAVRNLGEILKLENPPQIELTPSWWFWMPSLGFRIQFEVQ</sequence>
<evidence type="ECO:0000313" key="3">
    <source>
        <dbReference type="EMBL" id="GAP15016.1"/>
    </source>
</evidence>
<proteinExistence type="predicted"/>
<name>A0A0S7BL02_9CHLR</name>
<dbReference type="EMBL" id="DF967972">
    <property type="protein sequence ID" value="GAP15016.1"/>
    <property type="molecule type" value="Genomic_DNA"/>
</dbReference>
<dbReference type="OrthoDB" id="150151at2"/>
<feature type="domain" description="Baseplate protein J-like barrel" evidence="2">
    <location>
        <begin position="227"/>
        <end position="305"/>
    </location>
</feature>
<dbReference type="STRING" id="360412.LARV_02796"/>
<evidence type="ECO:0000313" key="4">
    <source>
        <dbReference type="Proteomes" id="UP000055060"/>
    </source>
</evidence>
<keyword evidence="1" id="KW-1133">Transmembrane helix</keyword>
<dbReference type="InterPro" id="IPR006949">
    <property type="entry name" value="Barrel_Baseplate_J-like"/>
</dbReference>
<dbReference type="AlphaFoldDB" id="A0A0S7BL02"/>
<dbReference type="RefSeq" id="WP_075074224.1">
    <property type="nucleotide sequence ID" value="NZ_DF967972.1"/>
</dbReference>
<evidence type="ECO:0000256" key="1">
    <source>
        <dbReference type="SAM" id="Phobius"/>
    </source>
</evidence>